<name>A0A433V9X7_9CYAN</name>
<protein>
    <recommendedName>
        <fullName evidence="3">histidine kinase</fullName>
        <ecNumber evidence="3">2.7.13.3</ecNumber>
    </recommendedName>
</protein>
<keyword evidence="6" id="KW-0902">Two-component regulatory system</keyword>
<dbReference type="PRINTS" id="PR00344">
    <property type="entry name" value="BCTRLSENSOR"/>
</dbReference>
<proteinExistence type="inferred from homology"/>
<dbReference type="EC" id="2.7.13.3" evidence="3"/>
<comment type="caution">
    <text evidence="10">The sequence shown here is derived from an EMBL/GenBank/DDBJ whole genome shotgun (WGS) entry which is preliminary data.</text>
</comment>
<dbReference type="PANTHER" id="PTHR43065:SF50">
    <property type="entry name" value="HISTIDINE KINASE"/>
    <property type="match status" value="1"/>
</dbReference>
<keyword evidence="4" id="KW-0597">Phosphoprotein</keyword>
<dbReference type="InterPro" id="IPR016132">
    <property type="entry name" value="Phyto_chromo_attachment"/>
</dbReference>
<dbReference type="InterPro" id="IPR036890">
    <property type="entry name" value="HATPase_C_sf"/>
</dbReference>
<feature type="domain" description="Phytochrome chromophore attachment site" evidence="8">
    <location>
        <begin position="746"/>
        <end position="885"/>
    </location>
</feature>
<comment type="similarity">
    <text evidence="2">In the N-terminal section; belongs to the phytochrome family.</text>
</comment>
<dbReference type="Pfam" id="PF01590">
    <property type="entry name" value="GAF"/>
    <property type="match status" value="5"/>
</dbReference>
<dbReference type="InterPro" id="IPR003018">
    <property type="entry name" value="GAF"/>
</dbReference>
<dbReference type="InterPro" id="IPR003661">
    <property type="entry name" value="HisK_dim/P_dom"/>
</dbReference>
<dbReference type="EMBL" id="RSCL01000015">
    <property type="protein sequence ID" value="RUT02910.1"/>
    <property type="molecule type" value="Genomic_DNA"/>
</dbReference>
<dbReference type="Proteomes" id="UP000271624">
    <property type="component" value="Unassembled WGS sequence"/>
</dbReference>
<dbReference type="Gene3D" id="3.30.565.10">
    <property type="entry name" value="Histidine kinase-like ATPase, C-terminal domain"/>
    <property type="match status" value="1"/>
</dbReference>
<dbReference type="Gene3D" id="3.30.450.40">
    <property type="match status" value="6"/>
</dbReference>
<dbReference type="PANTHER" id="PTHR43065">
    <property type="entry name" value="SENSOR HISTIDINE KINASE"/>
    <property type="match status" value="1"/>
</dbReference>
<evidence type="ECO:0000313" key="10">
    <source>
        <dbReference type="EMBL" id="RUT02910.1"/>
    </source>
</evidence>
<dbReference type="SMART" id="SM00388">
    <property type="entry name" value="HisKA"/>
    <property type="match status" value="1"/>
</dbReference>
<feature type="coiled-coil region" evidence="7">
    <location>
        <begin position="893"/>
        <end position="926"/>
    </location>
</feature>
<dbReference type="InterPro" id="IPR005467">
    <property type="entry name" value="His_kinase_dom"/>
</dbReference>
<keyword evidence="5" id="KW-0418">Kinase</keyword>
<dbReference type="RefSeq" id="WP_127084074.1">
    <property type="nucleotide sequence ID" value="NZ_RSCL01000015.1"/>
</dbReference>
<evidence type="ECO:0000256" key="3">
    <source>
        <dbReference type="ARBA" id="ARBA00012438"/>
    </source>
</evidence>
<dbReference type="GO" id="GO:0000155">
    <property type="term" value="F:phosphorelay sensor kinase activity"/>
    <property type="evidence" value="ECO:0007669"/>
    <property type="project" value="InterPro"/>
</dbReference>
<feature type="domain" description="Histidine kinase" evidence="9">
    <location>
        <begin position="935"/>
        <end position="1194"/>
    </location>
</feature>
<comment type="catalytic activity">
    <reaction evidence="1">
        <text>ATP + protein L-histidine = ADP + protein N-phospho-L-histidine.</text>
        <dbReference type="EC" id="2.7.13.3"/>
    </reaction>
</comment>
<dbReference type="PROSITE" id="PS50109">
    <property type="entry name" value="HIS_KIN"/>
    <property type="match status" value="1"/>
</dbReference>
<dbReference type="SUPFAM" id="SSF55874">
    <property type="entry name" value="ATPase domain of HSP90 chaperone/DNA topoisomerase II/histidine kinase"/>
    <property type="match status" value="1"/>
</dbReference>
<dbReference type="InterPro" id="IPR036097">
    <property type="entry name" value="HisK_dim/P_sf"/>
</dbReference>
<reference evidence="10" key="1">
    <citation type="submission" date="2018-12" db="EMBL/GenBank/DDBJ databases">
        <authorList>
            <person name="Will S."/>
            <person name="Neumann-Schaal M."/>
            <person name="Henke P."/>
        </authorList>
    </citation>
    <scope>NUCLEOTIDE SEQUENCE</scope>
    <source>
        <strain evidence="10">PCC 7102</strain>
    </source>
</reference>
<evidence type="ECO:0000313" key="11">
    <source>
        <dbReference type="Proteomes" id="UP000271624"/>
    </source>
</evidence>
<evidence type="ECO:0000256" key="5">
    <source>
        <dbReference type="ARBA" id="ARBA00022777"/>
    </source>
</evidence>
<dbReference type="SUPFAM" id="SSF47384">
    <property type="entry name" value="Homodimeric domain of signal transducing histidine kinase"/>
    <property type="match status" value="1"/>
</dbReference>
<evidence type="ECO:0000256" key="6">
    <source>
        <dbReference type="ARBA" id="ARBA00023012"/>
    </source>
</evidence>
<keyword evidence="5" id="KW-0808">Transferase</keyword>
<dbReference type="InterPro" id="IPR003594">
    <property type="entry name" value="HATPase_dom"/>
</dbReference>
<dbReference type="PROSITE" id="PS50046">
    <property type="entry name" value="PHYTOCHROME_2"/>
    <property type="match status" value="6"/>
</dbReference>
<dbReference type="OrthoDB" id="474548at2"/>
<dbReference type="SMART" id="SM00387">
    <property type="entry name" value="HATPase_c"/>
    <property type="match status" value="1"/>
</dbReference>
<dbReference type="InterPro" id="IPR004358">
    <property type="entry name" value="Sig_transdc_His_kin-like_C"/>
</dbReference>
<evidence type="ECO:0000256" key="4">
    <source>
        <dbReference type="ARBA" id="ARBA00022553"/>
    </source>
</evidence>
<feature type="domain" description="Phytochrome chromophore attachment site" evidence="8">
    <location>
        <begin position="35"/>
        <end position="168"/>
    </location>
</feature>
<keyword evidence="11" id="KW-1185">Reference proteome</keyword>
<feature type="domain" description="Phytochrome chromophore attachment site" evidence="8">
    <location>
        <begin position="391"/>
        <end position="550"/>
    </location>
</feature>
<accession>A0A433V9X7</accession>
<evidence type="ECO:0000259" key="9">
    <source>
        <dbReference type="PROSITE" id="PS50109"/>
    </source>
</evidence>
<evidence type="ECO:0000256" key="1">
    <source>
        <dbReference type="ARBA" id="ARBA00000085"/>
    </source>
</evidence>
<dbReference type="CDD" id="cd00082">
    <property type="entry name" value="HisKA"/>
    <property type="match status" value="1"/>
</dbReference>
<gene>
    <name evidence="10" type="ORF">DSM106972_058300</name>
</gene>
<feature type="domain" description="Phytochrome chromophore attachment site" evidence="8">
    <location>
        <begin position="593"/>
        <end position="644"/>
    </location>
</feature>
<dbReference type="SUPFAM" id="SSF55781">
    <property type="entry name" value="GAF domain-like"/>
    <property type="match status" value="5"/>
</dbReference>
<sequence>MEKNHIPHLTSSQAPITEQYKNIIKVVGLIHKASGQKTVFDTVVKELRQILYTDRVAIFGLKSDFTYQGEFVYEDVGAVWMSVLHTKVNDSSLAKDLIEIYQQGKIQVLSNINQDYIEFLEKFQVRACIIAPLFKNGKLWGLLCVHQCSEFRQWQDLEIEIVKQVVEHLEVALQNIELLAQAPSNIEKEKTLAAVIARIRESLDLQTIFKNTATEVRQLLQADRVGVFRFYPHLDWEGEFASEDVANGWNSAMALKIHDHCFSEQFAAQYQEGKISIIIDIYQCNYSPCYIDILEKFQVRSNLVAPLLKGKKLWGLLCIHQCSAPRYWKESEIDFIQQIAAQLSVAIQQAEYLEQMQMQAAKLAQASERERIAERQKSIAKTIEKIRQTFDLETIFHTATYEIRKILEADRVVIYRFNPDWSGDFVVESAVEGWNSLLNKQLQQPELRANISECSIKLLVNAPIPDTYLQETQGGKFVRGEIFRTCDDIYDAGFSDCYIRVLESYQARAYAIVAVYHGNKLWGLLAVFQNSAPRKWQGDEICLLTQISTQLGTALQQAEYFQQVSSQAAQLEKAAERQRALATTVDKIRQSLDIESIFQATTQEVRRLLNVERVAIYRFYPDWSGEFVADSILDGWTPVGKSQPTIEKTFLEAAKTGKYPRNETFVPILQGEKLWGLLVAYQNSQPRYWEEEEVNLLAQVGVQLGVALQQAETLKQVQAQAALLARAAEREKALATTVEKIRQSLDLHTIFATTTQEVRNLLKVERVAIYSFYTDGSGDFVAESVASEWMPLIGNPFLIMNTFVQKSLGELNTRLQKTITVDDIYKQEYSDPQLVFLEQIQARAYVMVPIFQGDNLWGLLAAYQNTKPRKWMEDEVSLLAQIGLQLGVALQQAELLEQTRLQKEKLNEALKELQRTQTQLIQGEKMAGLGQLVAGIAHEINNPINFIYGNLSHVSEYTQSMLELMKIYQHQYPEPAQKIQAQASKIDLDYIIEDLPKTILSMHSGAERILQLVESLHTFSRLDHAEIKHVDIHGGIDSALLILQHRLRSSANTPPIDVIKKYGDLPNVECYAALLNQVFMNILSNAIDAIEIGYKQHQKENSKKLHSPQIIIHSQVIQNDRVLIRIHDNGCGIPDDVVSRIFDPFFTTKDPGKGTGLGLSISYQIIVEKHGGKLECFCEPGKGTEFWIEIPIKHSMVPT</sequence>
<evidence type="ECO:0000259" key="8">
    <source>
        <dbReference type="PROSITE" id="PS50046"/>
    </source>
</evidence>
<dbReference type="Gene3D" id="1.10.287.130">
    <property type="match status" value="1"/>
</dbReference>
<reference evidence="10" key="2">
    <citation type="journal article" date="2019" name="Genome Biol. Evol.">
        <title>Day and night: Metabolic profiles and evolutionary relationships of six axenic non-marine cyanobacteria.</title>
        <authorList>
            <person name="Will S.E."/>
            <person name="Henke P."/>
            <person name="Boedeker C."/>
            <person name="Huang S."/>
            <person name="Brinkmann H."/>
            <person name="Rohde M."/>
            <person name="Jarek M."/>
            <person name="Friedl T."/>
            <person name="Seufert S."/>
            <person name="Schumacher M."/>
            <person name="Overmann J."/>
            <person name="Neumann-Schaal M."/>
            <person name="Petersen J."/>
        </authorList>
    </citation>
    <scope>NUCLEOTIDE SEQUENCE [LARGE SCALE GENOMIC DNA]</scope>
    <source>
        <strain evidence="10">PCC 7102</strain>
    </source>
</reference>
<dbReference type="AlphaFoldDB" id="A0A433V9X7"/>
<dbReference type="InterPro" id="IPR029016">
    <property type="entry name" value="GAF-like_dom_sf"/>
</dbReference>
<dbReference type="Pfam" id="PF02518">
    <property type="entry name" value="HATPase_c"/>
    <property type="match status" value="1"/>
</dbReference>
<keyword evidence="7" id="KW-0175">Coiled coil</keyword>
<evidence type="ECO:0000256" key="2">
    <source>
        <dbReference type="ARBA" id="ARBA00006402"/>
    </source>
</evidence>
<evidence type="ECO:0000256" key="7">
    <source>
        <dbReference type="SAM" id="Coils"/>
    </source>
</evidence>
<dbReference type="SMART" id="SM00065">
    <property type="entry name" value="GAF"/>
    <property type="match status" value="5"/>
</dbReference>
<feature type="domain" description="Phytochrome chromophore attachment site" evidence="8">
    <location>
        <begin position="666"/>
        <end position="703"/>
    </location>
</feature>
<organism evidence="10 11">
    <name type="scientific">Dulcicalothrix desertica PCC 7102</name>
    <dbReference type="NCBI Taxonomy" id="232991"/>
    <lineage>
        <taxon>Bacteria</taxon>
        <taxon>Bacillati</taxon>
        <taxon>Cyanobacteriota</taxon>
        <taxon>Cyanophyceae</taxon>
        <taxon>Nostocales</taxon>
        <taxon>Calotrichaceae</taxon>
        <taxon>Dulcicalothrix</taxon>
    </lineage>
</organism>
<feature type="domain" description="Phytochrome chromophore attachment site" evidence="8">
    <location>
        <begin position="204"/>
        <end position="342"/>
    </location>
</feature>